<evidence type="ECO:0000259" key="12">
    <source>
        <dbReference type="PROSITE" id="PS51712"/>
    </source>
</evidence>
<dbReference type="Pfam" id="PF14714">
    <property type="entry name" value="KH_dom-like"/>
    <property type="match status" value="1"/>
</dbReference>
<evidence type="ECO:0000256" key="2">
    <source>
        <dbReference type="ARBA" id="ARBA00020953"/>
    </source>
</evidence>
<sequence length="508" mass="54961">MPTVAIVGRPNVGKSALFNRLAKRKIAIVHDQPGVTRDRISAPCMATAIPCTIIDTGGIGATLDDGFAAQVTLEADIAMQTADLILFIVDAHEGLTPIDQDLGAKLRKAKPPVMLVANKVDDDKHIRGADEFARLGFGAAIGVSAEHGRGMSTLTAAIDEILKPLAGEIEEAVAAAEEAGIKLAIVGKPNAGKSSLVNAILQDQRTIVSDIAGTTRDAIDLPCDYAGERFTLIDTAGLRPRSKRDSSVEVFSAMRTERSVRRADLCVLVIDLAAGISSQDRKIAQMIMEEKKPCLIVLNKFDLYHPGAPMKARKEEAQEHVKRELFFLSYAPFLTVSAKNGQAVETVLKEVLKIQKGAKKVPSTGKLNRMLQEAFQINPPPTDKRSAKRLKLYYGTAAVDEKYGTIPVPTFVLFVNDKSLMPASYEQYLSNRLREFNPVAGVPIVFSVRSRDRREWEERSASSGRPGKKPAGKPAAQKHSGKPAGKKPAGKKPAAKKPASKPHGRKKK</sequence>
<dbReference type="PROSITE" id="PS51712">
    <property type="entry name" value="G_ENGA"/>
    <property type="match status" value="1"/>
</dbReference>
<evidence type="ECO:0000313" key="14">
    <source>
        <dbReference type="Proteomes" id="UP001165653"/>
    </source>
</evidence>
<organism evidence="13 14">
    <name type="scientific">Luteolibacter rhizosphaerae</name>
    <dbReference type="NCBI Taxonomy" id="2989719"/>
    <lineage>
        <taxon>Bacteria</taxon>
        <taxon>Pseudomonadati</taxon>
        <taxon>Verrucomicrobiota</taxon>
        <taxon>Verrucomicrobiia</taxon>
        <taxon>Verrucomicrobiales</taxon>
        <taxon>Verrucomicrobiaceae</taxon>
        <taxon>Luteolibacter</taxon>
    </lineage>
</organism>
<dbReference type="EMBL" id="JAPDDR010000004">
    <property type="protein sequence ID" value="MCW1913814.1"/>
    <property type="molecule type" value="Genomic_DNA"/>
</dbReference>
<dbReference type="InterPro" id="IPR006073">
    <property type="entry name" value="GTP-bd"/>
</dbReference>
<dbReference type="InterPro" id="IPR016484">
    <property type="entry name" value="GTPase_Der"/>
</dbReference>
<evidence type="ECO:0000256" key="6">
    <source>
        <dbReference type="ARBA" id="ARBA00023134"/>
    </source>
</evidence>
<comment type="subunit">
    <text evidence="8">Associates with the 50S ribosomal subunit.</text>
</comment>
<dbReference type="InterPro" id="IPR032859">
    <property type="entry name" value="KH_dom-like"/>
</dbReference>
<dbReference type="Gene3D" id="3.30.300.20">
    <property type="match status" value="1"/>
</dbReference>
<dbReference type="InterPro" id="IPR015946">
    <property type="entry name" value="KH_dom-like_a/b"/>
</dbReference>
<dbReference type="InterPro" id="IPR031166">
    <property type="entry name" value="G_ENGA"/>
</dbReference>
<dbReference type="NCBIfam" id="TIGR03594">
    <property type="entry name" value="GTPase_EngA"/>
    <property type="match status" value="1"/>
</dbReference>
<keyword evidence="14" id="KW-1185">Reference proteome</keyword>
<dbReference type="SMART" id="SM00173">
    <property type="entry name" value="RAS"/>
    <property type="match status" value="1"/>
</dbReference>
<dbReference type="PIRSF" id="PIRSF006485">
    <property type="entry name" value="GTP-binding_EngA"/>
    <property type="match status" value="1"/>
</dbReference>
<evidence type="ECO:0000256" key="8">
    <source>
        <dbReference type="HAMAP-Rule" id="MF_00195"/>
    </source>
</evidence>
<feature type="binding site" evidence="8">
    <location>
        <begin position="187"/>
        <end position="194"/>
    </location>
    <ligand>
        <name>GTP</name>
        <dbReference type="ChEBI" id="CHEBI:37565"/>
        <label>2</label>
    </ligand>
</feature>
<dbReference type="InterPro" id="IPR027417">
    <property type="entry name" value="P-loop_NTPase"/>
</dbReference>
<feature type="binding site" evidence="8">
    <location>
        <begin position="55"/>
        <end position="59"/>
    </location>
    <ligand>
        <name>GTP</name>
        <dbReference type="ChEBI" id="CHEBI:37565"/>
        <label>1</label>
    </ligand>
</feature>
<dbReference type="CDD" id="cd01895">
    <property type="entry name" value="EngA2"/>
    <property type="match status" value="1"/>
</dbReference>
<reference evidence="13" key="1">
    <citation type="submission" date="2022-10" db="EMBL/GenBank/DDBJ databases">
        <title>Luteolibacter sp. GHJ8, whole genome shotgun sequencing project.</title>
        <authorList>
            <person name="Zhao G."/>
            <person name="Shen L."/>
        </authorList>
    </citation>
    <scope>NUCLEOTIDE SEQUENCE</scope>
    <source>
        <strain evidence="13">GHJ8</strain>
    </source>
</reference>
<evidence type="ECO:0000256" key="9">
    <source>
        <dbReference type="PROSITE-ProRule" id="PRU01049"/>
    </source>
</evidence>
<dbReference type="SUPFAM" id="SSF52540">
    <property type="entry name" value="P-loop containing nucleoside triphosphate hydrolases"/>
    <property type="match status" value="2"/>
</dbReference>
<dbReference type="CDD" id="cd01894">
    <property type="entry name" value="EngA1"/>
    <property type="match status" value="1"/>
</dbReference>
<protein>
    <recommendedName>
        <fullName evidence="2 8">GTPase Der</fullName>
    </recommendedName>
    <alternativeName>
        <fullName evidence="7 8">GTP-binding protein EngA</fullName>
    </alternativeName>
</protein>
<dbReference type="Pfam" id="PF01926">
    <property type="entry name" value="MMR_HSR1"/>
    <property type="match status" value="2"/>
</dbReference>
<keyword evidence="4 10" id="KW-0677">Repeat</keyword>
<feature type="domain" description="EngA-type G" evidence="12">
    <location>
        <begin position="181"/>
        <end position="359"/>
    </location>
</feature>
<feature type="binding site" evidence="8">
    <location>
        <begin position="299"/>
        <end position="302"/>
    </location>
    <ligand>
        <name>GTP</name>
        <dbReference type="ChEBI" id="CHEBI:37565"/>
        <label>2</label>
    </ligand>
</feature>
<accession>A0ABT3G2V9</accession>
<dbReference type="InterPro" id="IPR005225">
    <property type="entry name" value="Small_GTP-bd"/>
</dbReference>
<feature type="region of interest" description="Disordered" evidence="11">
    <location>
        <begin position="451"/>
        <end position="508"/>
    </location>
</feature>
<dbReference type="RefSeq" id="WP_264513315.1">
    <property type="nucleotide sequence ID" value="NZ_JAPDDR010000004.1"/>
</dbReference>
<dbReference type="GO" id="GO:0016787">
    <property type="term" value="F:hydrolase activity"/>
    <property type="evidence" value="ECO:0007669"/>
    <property type="project" value="UniProtKB-KW"/>
</dbReference>
<feature type="compositionally biased region" description="Basic and acidic residues" evidence="11">
    <location>
        <begin position="451"/>
        <end position="460"/>
    </location>
</feature>
<keyword evidence="13" id="KW-0378">Hydrolase</keyword>
<dbReference type="PRINTS" id="PR00449">
    <property type="entry name" value="RASTRNSFRMNG"/>
</dbReference>
<evidence type="ECO:0000256" key="4">
    <source>
        <dbReference type="ARBA" id="ARBA00022737"/>
    </source>
</evidence>
<evidence type="ECO:0000256" key="7">
    <source>
        <dbReference type="ARBA" id="ARBA00032345"/>
    </source>
</evidence>
<dbReference type="NCBIfam" id="TIGR00231">
    <property type="entry name" value="small_GTP"/>
    <property type="match status" value="2"/>
</dbReference>
<evidence type="ECO:0000313" key="13">
    <source>
        <dbReference type="EMBL" id="MCW1913814.1"/>
    </source>
</evidence>
<dbReference type="HAMAP" id="MF_00195">
    <property type="entry name" value="GTPase_Der"/>
    <property type="match status" value="1"/>
</dbReference>
<proteinExistence type="inferred from homology"/>
<evidence type="ECO:0000256" key="1">
    <source>
        <dbReference type="ARBA" id="ARBA00008279"/>
    </source>
</evidence>
<dbReference type="Gene3D" id="3.40.50.300">
    <property type="entry name" value="P-loop containing nucleotide triphosphate hydrolases"/>
    <property type="match status" value="2"/>
</dbReference>
<comment type="similarity">
    <text evidence="1 8 9 10">Belongs to the TRAFAC class TrmE-Era-EngA-EngB-Septin-like GTPase superfamily. EngA (Der) GTPase family.</text>
</comment>
<dbReference type="PANTHER" id="PTHR43834">
    <property type="entry name" value="GTPASE DER"/>
    <property type="match status" value="1"/>
</dbReference>
<comment type="caution">
    <text evidence="13">The sequence shown here is derived from an EMBL/GenBank/DDBJ whole genome shotgun (WGS) entry which is preliminary data.</text>
</comment>
<keyword evidence="3 8" id="KW-0690">Ribosome biogenesis</keyword>
<dbReference type="Proteomes" id="UP001165653">
    <property type="component" value="Unassembled WGS sequence"/>
</dbReference>
<dbReference type="PANTHER" id="PTHR43834:SF6">
    <property type="entry name" value="GTPASE DER"/>
    <property type="match status" value="1"/>
</dbReference>
<evidence type="ECO:0000256" key="3">
    <source>
        <dbReference type="ARBA" id="ARBA00022517"/>
    </source>
</evidence>
<evidence type="ECO:0000256" key="11">
    <source>
        <dbReference type="SAM" id="MobiDB-lite"/>
    </source>
</evidence>
<comment type="function">
    <text evidence="8 10">GTPase that plays an essential role in the late steps of ribosome biogenesis.</text>
</comment>
<feature type="binding site" evidence="8">
    <location>
        <begin position="8"/>
        <end position="15"/>
    </location>
    <ligand>
        <name>GTP</name>
        <dbReference type="ChEBI" id="CHEBI:37565"/>
        <label>1</label>
    </ligand>
</feature>
<keyword evidence="5 8" id="KW-0547">Nucleotide-binding</keyword>
<name>A0ABT3G2V9_9BACT</name>
<feature type="binding site" evidence="8">
    <location>
        <begin position="234"/>
        <end position="238"/>
    </location>
    <ligand>
        <name>GTP</name>
        <dbReference type="ChEBI" id="CHEBI:37565"/>
        <label>2</label>
    </ligand>
</feature>
<feature type="binding site" evidence="8">
    <location>
        <begin position="118"/>
        <end position="121"/>
    </location>
    <ligand>
        <name>GTP</name>
        <dbReference type="ChEBI" id="CHEBI:37565"/>
        <label>1</label>
    </ligand>
</feature>
<keyword evidence="6 8" id="KW-0342">GTP-binding</keyword>
<evidence type="ECO:0000256" key="5">
    <source>
        <dbReference type="ARBA" id="ARBA00022741"/>
    </source>
</evidence>
<evidence type="ECO:0000256" key="10">
    <source>
        <dbReference type="RuleBase" id="RU004481"/>
    </source>
</evidence>
<feature type="compositionally biased region" description="Basic residues" evidence="11">
    <location>
        <begin position="479"/>
        <end position="508"/>
    </location>
</feature>
<gene>
    <name evidence="8 13" type="primary">der</name>
    <name evidence="13" type="ORF">OJ996_09520</name>
</gene>